<accession>A0A0D2X1K7</accession>
<dbReference type="Proteomes" id="UP000008743">
    <property type="component" value="Unassembled WGS sequence"/>
</dbReference>
<dbReference type="OrthoDB" id="75833at2759"/>
<keyword evidence="6" id="KW-0143">Chaperone</keyword>
<evidence type="ECO:0000313" key="9">
    <source>
        <dbReference type="Proteomes" id="UP000008743"/>
    </source>
</evidence>
<evidence type="ECO:0000256" key="5">
    <source>
        <dbReference type="ARBA" id="ARBA00022824"/>
    </source>
</evidence>
<dbReference type="AlphaFoldDB" id="A0A0D2X1K7"/>
<dbReference type="GO" id="GO:0006457">
    <property type="term" value="P:protein folding"/>
    <property type="evidence" value="ECO:0007669"/>
    <property type="project" value="InterPro"/>
</dbReference>
<comment type="subcellular location">
    <subcellularLocation>
        <location evidence="1">Endoplasmic reticulum</location>
    </subcellularLocation>
</comment>
<dbReference type="Pfam" id="PF10185">
    <property type="entry name" value="Mesd"/>
    <property type="match status" value="1"/>
</dbReference>
<dbReference type="InterPro" id="IPR019330">
    <property type="entry name" value="MESD"/>
</dbReference>
<dbReference type="GO" id="GO:0016055">
    <property type="term" value="P:Wnt signaling pathway"/>
    <property type="evidence" value="ECO:0007669"/>
    <property type="project" value="UniProtKB-KW"/>
</dbReference>
<organism evidence="8 9">
    <name type="scientific">Capsaspora owczarzaki (strain ATCC 30864)</name>
    <dbReference type="NCBI Taxonomy" id="595528"/>
    <lineage>
        <taxon>Eukaryota</taxon>
        <taxon>Filasterea</taxon>
        <taxon>Capsaspora</taxon>
    </lineage>
</organism>
<feature type="compositionally biased region" description="Basic residues" evidence="7">
    <location>
        <begin position="277"/>
        <end position="288"/>
    </location>
</feature>
<proteinExistence type="inferred from homology"/>
<feature type="compositionally biased region" description="Low complexity" evidence="7">
    <location>
        <begin position="257"/>
        <end position="270"/>
    </location>
</feature>
<evidence type="ECO:0000256" key="1">
    <source>
        <dbReference type="ARBA" id="ARBA00004240"/>
    </source>
</evidence>
<dbReference type="Gene3D" id="3.30.70.260">
    <property type="match status" value="1"/>
</dbReference>
<feature type="region of interest" description="Disordered" evidence="7">
    <location>
        <begin position="245"/>
        <end position="288"/>
    </location>
</feature>
<evidence type="ECO:0000256" key="3">
    <source>
        <dbReference type="ARBA" id="ARBA00022687"/>
    </source>
</evidence>
<evidence type="ECO:0008006" key="10">
    <source>
        <dbReference type="Google" id="ProtNLM"/>
    </source>
</evidence>
<dbReference type="PhylomeDB" id="A0A0D2X1K7"/>
<keyword evidence="3" id="KW-0879">Wnt signaling pathway</keyword>
<feature type="compositionally biased region" description="Basic and acidic residues" evidence="7">
    <location>
        <begin position="65"/>
        <end position="82"/>
    </location>
</feature>
<gene>
    <name evidence="8" type="ORF">CAOG_002195</name>
</gene>
<evidence type="ECO:0000256" key="2">
    <source>
        <dbReference type="ARBA" id="ARBA00011068"/>
    </source>
</evidence>
<dbReference type="InParanoid" id="A0A0D2X1K7"/>
<evidence type="ECO:0000313" key="8">
    <source>
        <dbReference type="EMBL" id="KJE90979.1"/>
    </source>
</evidence>
<feature type="compositionally biased region" description="Acidic residues" evidence="7">
    <location>
        <begin position="85"/>
        <end position="95"/>
    </location>
</feature>
<reference evidence="9" key="1">
    <citation type="submission" date="2011-02" db="EMBL/GenBank/DDBJ databases">
        <title>The Genome Sequence of Capsaspora owczarzaki ATCC 30864.</title>
        <authorList>
            <person name="Russ C."/>
            <person name="Cuomo C."/>
            <person name="Burger G."/>
            <person name="Gray M.W."/>
            <person name="Holland P.W.H."/>
            <person name="King N."/>
            <person name="Lang F.B.F."/>
            <person name="Roger A.J."/>
            <person name="Ruiz-Trillo I."/>
            <person name="Young S.K."/>
            <person name="Zeng Q."/>
            <person name="Gargeya S."/>
            <person name="Alvarado L."/>
            <person name="Berlin A."/>
            <person name="Chapman S.B."/>
            <person name="Chen Z."/>
            <person name="Freedman E."/>
            <person name="Gellesch M."/>
            <person name="Goldberg J."/>
            <person name="Griggs A."/>
            <person name="Gujja S."/>
            <person name="Heilman E."/>
            <person name="Heiman D."/>
            <person name="Howarth C."/>
            <person name="Mehta T."/>
            <person name="Neiman D."/>
            <person name="Pearson M."/>
            <person name="Roberts A."/>
            <person name="Saif S."/>
            <person name="Shea T."/>
            <person name="Shenoy N."/>
            <person name="Sisk P."/>
            <person name="Stolte C."/>
            <person name="Sykes S."/>
            <person name="White J."/>
            <person name="Yandava C."/>
            <person name="Haas B."/>
            <person name="Nusbaum C."/>
            <person name="Birren B."/>
        </authorList>
    </citation>
    <scope>NUCLEOTIDE SEQUENCE</scope>
    <source>
        <strain evidence="9">ATCC 30864</strain>
    </source>
</reference>
<feature type="region of interest" description="Disordered" evidence="7">
    <location>
        <begin position="50"/>
        <end position="127"/>
    </location>
</feature>
<dbReference type="GO" id="GO:0005783">
    <property type="term" value="C:endoplasmic reticulum"/>
    <property type="evidence" value="ECO:0007669"/>
    <property type="project" value="UniProtKB-SubCell"/>
</dbReference>
<keyword evidence="4" id="KW-0732">Signal</keyword>
<dbReference type="PANTHER" id="PTHR17600:SF2">
    <property type="entry name" value="LRP CHAPERONE MESD"/>
    <property type="match status" value="1"/>
</dbReference>
<evidence type="ECO:0000256" key="6">
    <source>
        <dbReference type="ARBA" id="ARBA00023186"/>
    </source>
</evidence>
<comment type="similarity">
    <text evidence="2">Belongs to the MESD family.</text>
</comment>
<sequence length="288" mass="32600">MLDRRRVQRSTSPSSRTPSLFMPSGGAVRRCMMATLLLAVVLLVLASSASAATEPKPKGAPARLRTPDEWSKLSDKDLDRIADQMAEDDYDEEDARDPRHPRTRRARREAEEQQRAQAQAQQDVAPPTQEEIEAAMRAAGPGMASRVQDVETEQILRQSKKNQAVMVAVRTVGPQTTREMDDLMARWQLSLKNAHIDSQRYTIKVGHGVLMILDGYHAWDARDYLVQQPELDECSFESRQYKGVRHGDDSFVHQRKLQQQQHRQAQAAAKSKSEARRKARRQAAHGEL</sequence>
<feature type="region of interest" description="Disordered" evidence="7">
    <location>
        <begin position="1"/>
        <end position="24"/>
    </location>
</feature>
<dbReference type="eggNOG" id="KOG4357">
    <property type="taxonomic scope" value="Eukaryota"/>
</dbReference>
<dbReference type="PANTHER" id="PTHR17600">
    <property type="entry name" value="MESODERM DEVELOPMENT CANDIDATE 2"/>
    <property type="match status" value="1"/>
</dbReference>
<evidence type="ECO:0000256" key="4">
    <source>
        <dbReference type="ARBA" id="ARBA00022729"/>
    </source>
</evidence>
<feature type="compositionally biased region" description="Low complexity" evidence="7">
    <location>
        <begin position="9"/>
        <end position="19"/>
    </location>
</feature>
<keyword evidence="9" id="KW-1185">Reference proteome</keyword>
<name>A0A0D2X1K7_CAPO3</name>
<evidence type="ECO:0000256" key="7">
    <source>
        <dbReference type="SAM" id="MobiDB-lite"/>
    </source>
</evidence>
<dbReference type="EMBL" id="KE346362">
    <property type="protein sequence ID" value="KJE90979.1"/>
    <property type="molecule type" value="Genomic_DNA"/>
</dbReference>
<dbReference type="STRING" id="595528.A0A0D2X1K7"/>
<protein>
    <recommendedName>
        <fullName evidence="10">Mesoderm development candidate 2</fullName>
    </recommendedName>
</protein>
<keyword evidence="5" id="KW-0256">Endoplasmic reticulum</keyword>